<dbReference type="AlphaFoldDB" id="A0A1H7TQI1"/>
<dbReference type="InterPro" id="IPR001736">
    <property type="entry name" value="PLipase_D/transphosphatidylase"/>
</dbReference>
<evidence type="ECO:0000313" key="2">
    <source>
        <dbReference type="EMBL" id="SEL87130.1"/>
    </source>
</evidence>
<reference evidence="2 3" key="1">
    <citation type="submission" date="2016-10" db="EMBL/GenBank/DDBJ databases">
        <authorList>
            <person name="de Groot N.N."/>
        </authorList>
    </citation>
    <scope>NUCLEOTIDE SEQUENCE [LARGE SCALE GENOMIC DNA]</scope>
    <source>
        <strain evidence="2 3">CDM_5</strain>
    </source>
</reference>
<evidence type="ECO:0000313" key="3">
    <source>
        <dbReference type="Proteomes" id="UP000183894"/>
    </source>
</evidence>
<dbReference type="CDD" id="cd09117">
    <property type="entry name" value="PLDc_Bfil_DEXD_like"/>
    <property type="match status" value="1"/>
</dbReference>
<feature type="domain" description="PLD phosphodiesterase" evidence="1">
    <location>
        <begin position="113"/>
        <end position="144"/>
    </location>
</feature>
<gene>
    <name evidence="2" type="ORF">SAMN04488691_11020</name>
</gene>
<dbReference type="OrthoDB" id="319788at2157"/>
<organism evidence="2 3">
    <name type="scientific">Haloferax larsenii</name>
    <dbReference type="NCBI Taxonomy" id="302484"/>
    <lineage>
        <taxon>Archaea</taxon>
        <taxon>Methanobacteriati</taxon>
        <taxon>Methanobacteriota</taxon>
        <taxon>Stenosarchaea group</taxon>
        <taxon>Halobacteria</taxon>
        <taxon>Halobacteriales</taxon>
        <taxon>Haloferacaceae</taxon>
        <taxon>Haloferax</taxon>
    </lineage>
</organism>
<dbReference type="RefSeq" id="WP_074796065.1">
    <property type="nucleotide sequence ID" value="NZ_FOAD01000010.1"/>
</dbReference>
<dbReference type="SUPFAM" id="SSF56024">
    <property type="entry name" value="Phospholipase D/nuclease"/>
    <property type="match status" value="1"/>
</dbReference>
<name>A0A1H7TQI1_HALLR</name>
<evidence type="ECO:0000259" key="1">
    <source>
        <dbReference type="PROSITE" id="PS50035"/>
    </source>
</evidence>
<protein>
    <submittedName>
        <fullName evidence="2">PLD-like domain-containing protein</fullName>
    </submittedName>
</protein>
<dbReference type="GO" id="GO:0003824">
    <property type="term" value="F:catalytic activity"/>
    <property type="evidence" value="ECO:0007669"/>
    <property type="project" value="InterPro"/>
</dbReference>
<dbReference type="PROSITE" id="PS50035">
    <property type="entry name" value="PLD"/>
    <property type="match status" value="1"/>
</dbReference>
<dbReference type="Proteomes" id="UP000183894">
    <property type="component" value="Unassembled WGS sequence"/>
</dbReference>
<accession>A0A1H7TQI1</accession>
<sequence>MPKTEFEATVEFDDGSTAELEIAADKSWDSFLKYFGDAQHVYCVTYSQSPAFIYKMFQNRDLAVDSLEVIVGDNQHDDYRRSLKNTNNAKKIAAQLESLRRDGDLLIHTVDSARVLLHTKLYIVENQDGSRTLICGSANLSKQAWQGSKQTNVNMAWRTDGDTPVDEWFERLYAFHKDYATPFMEDLTEEIEDAETTEEEAKIYDIWLGGDEFSDDPVAELNARLDEAVDDDQVNTYNVVKDAEEAEKAVFAAEDTDTDPTEISPDKRVRLSPQGLEDAISNLDDTLSANNIRINDGEIVATPAGIARYKETFTGYPDLNVDKDENTVGLRIDDSVLELTAPLPDDPQEVADALDLIEQYVETVGEFGETRTTKETRAHFYEGVIYFCWAPFANYCAHHYAEYESAELDKDLPFLFLHGDNDSGKGMFLRFGARLISNGYVQEVTTGDDFIKNNIERARASDTVFPYIVDDVAKSKIDRDIIKSYWEGKWDGSIQMPTFIFSSNDSTKPKSELRTRMKTLDFNVNFSELEKDEREAAAQIAGQADSCNLFPWFAHLYLQRDISLPDQSDRLADARDVFAELYAYAEKEPPEYVPLEKPAEQEHDPGRRKWISALSDELCELDFKDDGRVVADFSANLDQQQCWQFQKATPAHIRASIYGPAVQFESANRFKNWIDEPSIIEDARHDTETAADNTGVLSRVTRLVRG</sequence>
<dbReference type="EMBL" id="FOAD01000010">
    <property type="protein sequence ID" value="SEL87130.1"/>
    <property type="molecule type" value="Genomic_DNA"/>
</dbReference>
<dbReference type="Gene3D" id="3.30.870.10">
    <property type="entry name" value="Endonuclease Chain A"/>
    <property type="match status" value="1"/>
</dbReference>
<proteinExistence type="predicted"/>